<reference evidence="1" key="1">
    <citation type="submission" date="2018-02" db="EMBL/GenBank/DDBJ databases">
        <authorList>
            <person name="Cohen D.B."/>
            <person name="Kent A.D."/>
        </authorList>
    </citation>
    <scope>NUCLEOTIDE SEQUENCE</scope>
</reference>
<organism evidence="1">
    <name type="scientific">Fagus sylvatica</name>
    <name type="common">Beechnut</name>
    <dbReference type="NCBI Taxonomy" id="28930"/>
    <lineage>
        <taxon>Eukaryota</taxon>
        <taxon>Viridiplantae</taxon>
        <taxon>Streptophyta</taxon>
        <taxon>Embryophyta</taxon>
        <taxon>Tracheophyta</taxon>
        <taxon>Spermatophyta</taxon>
        <taxon>Magnoliopsida</taxon>
        <taxon>eudicotyledons</taxon>
        <taxon>Gunneridae</taxon>
        <taxon>Pentapetalae</taxon>
        <taxon>rosids</taxon>
        <taxon>fabids</taxon>
        <taxon>Fagales</taxon>
        <taxon>Fagaceae</taxon>
        <taxon>Fagus</taxon>
    </lineage>
</organism>
<proteinExistence type="predicted"/>
<dbReference type="AlphaFoldDB" id="A0A2N9FDS6"/>
<sequence length="138" mass="15069">MPDEPGLFLIGKNVTLTARVAIKVAVAERFSPTPLWANILTFAHRGVGENLSAMATSMATLVVSVMFLPMKKSLDSTGIFFLNARIKYSSITQNNANPALRKKMPDEPRLFFIGKNVTLTTRGAIKISMAETLSLTPQ</sequence>
<gene>
    <name evidence="1" type="ORF">FSB_LOCUS12816</name>
</gene>
<dbReference type="EMBL" id="OIVN01000743">
    <property type="protein sequence ID" value="SPC84934.1"/>
    <property type="molecule type" value="Genomic_DNA"/>
</dbReference>
<accession>A0A2N9FDS6</accession>
<evidence type="ECO:0000313" key="1">
    <source>
        <dbReference type="EMBL" id="SPC84934.1"/>
    </source>
</evidence>
<name>A0A2N9FDS6_FAGSY</name>
<protein>
    <submittedName>
        <fullName evidence="1">Uncharacterized protein</fullName>
    </submittedName>
</protein>